<dbReference type="Proteomes" id="UP000249620">
    <property type="component" value="Unassembled WGS sequence"/>
</dbReference>
<evidence type="ECO:0000256" key="1">
    <source>
        <dbReference type="ARBA" id="ARBA00022679"/>
    </source>
</evidence>
<dbReference type="InterPro" id="IPR050834">
    <property type="entry name" value="Glycosyltransf_2"/>
</dbReference>
<dbReference type="PANTHER" id="PTHR43685:SF2">
    <property type="entry name" value="GLYCOSYLTRANSFERASE 2-LIKE DOMAIN-CONTAINING PROTEIN"/>
    <property type="match status" value="1"/>
</dbReference>
<comment type="caution">
    <text evidence="4">The sequence shown here is derived from an EMBL/GenBank/DDBJ whole genome shotgun (WGS) entry which is preliminary data.</text>
</comment>
<dbReference type="InterPro" id="IPR029044">
    <property type="entry name" value="Nucleotide-diphossugar_trans"/>
</dbReference>
<evidence type="ECO:0000259" key="3">
    <source>
        <dbReference type="Pfam" id="PF02709"/>
    </source>
</evidence>
<dbReference type="AlphaFoldDB" id="A0A327YPQ2"/>
<dbReference type="SUPFAM" id="SSF53448">
    <property type="entry name" value="Nucleotide-diphospho-sugar transferases"/>
    <property type="match status" value="1"/>
</dbReference>
<feature type="domain" description="Galactosyltransferase C-terminal" evidence="3">
    <location>
        <begin position="169"/>
        <end position="232"/>
    </location>
</feature>
<dbReference type="EMBL" id="QLMI01000004">
    <property type="protein sequence ID" value="RAK22542.1"/>
    <property type="molecule type" value="Genomic_DNA"/>
</dbReference>
<sequence>MKELPKCSLVTPTYNWPEALELLLLSITKQTVLPNEVIIADDGSKEETRLLIERFQKSFPVPLIHVWHEDNGNQKPKIMNKAIAQAKYEYIVEIDGDIIMHPDFVKDHLTYAEKGVYLFGSRVNIQKSILESIFKNKTTSFHFFSKGIKKRGRTLRIPFFMNSAKLHDKRSSKLRGCNMSFWKEDFIKVNGFNEGLVGWGVDDSELIQRIHNIGILGKRLKNVGIAYHIYHKEQDKSHIHLNNAIEDEVREKKITFVEKGVNQYL</sequence>
<organism evidence="4 5">
    <name type="scientific">Flavobacterium aquaticum</name>
    <dbReference type="NCBI Taxonomy" id="1236486"/>
    <lineage>
        <taxon>Bacteria</taxon>
        <taxon>Pseudomonadati</taxon>
        <taxon>Bacteroidota</taxon>
        <taxon>Flavobacteriia</taxon>
        <taxon>Flavobacteriales</taxon>
        <taxon>Flavobacteriaceae</taxon>
        <taxon>Flavobacterium</taxon>
    </lineage>
</organism>
<dbReference type="InterPro" id="IPR001173">
    <property type="entry name" value="Glyco_trans_2-like"/>
</dbReference>
<reference evidence="4 5" key="1">
    <citation type="submission" date="2018-06" db="EMBL/GenBank/DDBJ databases">
        <title>Genomic Encyclopedia of Type Strains, Phase III (KMG-III): the genomes of soil and plant-associated and newly described type strains.</title>
        <authorList>
            <person name="Whitman W."/>
        </authorList>
    </citation>
    <scope>NUCLEOTIDE SEQUENCE [LARGE SCALE GENOMIC DNA]</scope>
    <source>
        <strain evidence="4 5">CGMCC 1.12398</strain>
    </source>
</reference>
<keyword evidence="1 4" id="KW-0808">Transferase</keyword>
<evidence type="ECO:0000313" key="4">
    <source>
        <dbReference type="EMBL" id="RAK22542.1"/>
    </source>
</evidence>
<evidence type="ECO:0000259" key="2">
    <source>
        <dbReference type="Pfam" id="PF00535"/>
    </source>
</evidence>
<gene>
    <name evidence="4" type="ORF">B0I03_10464</name>
</gene>
<dbReference type="CDD" id="cd06420">
    <property type="entry name" value="GT2_Chondriotin_Pol_N"/>
    <property type="match status" value="1"/>
</dbReference>
<dbReference type="InterPro" id="IPR027791">
    <property type="entry name" value="Galactosyl_T_C"/>
</dbReference>
<dbReference type="Pfam" id="PF00535">
    <property type="entry name" value="Glycos_transf_2"/>
    <property type="match status" value="1"/>
</dbReference>
<keyword evidence="5" id="KW-1185">Reference proteome</keyword>
<protein>
    <submittedName>
        <fullName evidence="4">Glycosyl transferase family 2</fullName>
    </submittedName>
</protein>
<dbReference type="PANTHER" id="PTHR43685">
    <property type="entry name" value="GLYCOSYLTRANSFERASE"/>
    <property type="match status" value="1"/>
</dbReference>
<accession>A0A327YPQ2</accession>
<proteinExistence type="predicted"/>
<dbReference type="Gene3D" id="3.90.550.10">
    <property type="entry name" value="Spore Coat Polysaccharide Biosynthesis Protein SpsA, Chain A"/>
    <property type="match status" value="1"/>
</dbReference>
<dbReference type="Pfam" id="PF02709">
    <property type="entry name" value="Glyco_transf_7C"/>
    <property type="match status" value="1"/>
</dbReference>
<evidence type="ECO:0000313" key="5">
    <source>
        <dbReference type="Proteomes" id="UP000249620"/>
    </source>
</evidence>
<dbReference type="GO" id="GO:0016740">
    <property type="term" value="F:transferase activity"/>
    <property type="evidence" value="ECO:0007669"/>
    <property type="project" value="UniProtKB-KW"/>
</dbReference>
<name>A0A327YPQ2_9FLAO</name>
<dbReference type="RefSeq" id="WP_111566773.1">
    <property type="nucleotide sequence ID" value="NZ_QLMI01000004.1"/>
</dbReference>
<dbReference type="OrthoDB" id="9801954at2"/>
<feature type="domain" description="Glycosyltransferase 2-like" evidence="2">
    <location>
        <begin position="8"/>
        <end position="153"/>
    </location>
</feature>